<evidence type="ECO:0000256" key="1">
    <source>
        <dbReference type="SAM" id="Phobius"/>
    </source>
</evidence>
<gene>
    <name evidence="2" type="ORF">MNBD_ALPHA01-554</name>
</gene>
<protein>
    <recommendedName>
        <fullName evidence="3">Flagellar biosynthesis protein FliO</fullName>
    </recommendedName>
</protein>
<dbReference type="PANTHER" id="PTHR38766">
    <property type="entry name" value="FLAGELLAR PROTEIN FLIO"/>
    <property type="match status" value="1"/>
</dbReference>
<dbReference type="PANTHER" id="PTHR38766:SF1">
    <property type="entry name" value="FLAGELLAR PROTEIN FLIO"/>
    <property type="match status" value="1"/>
</dbReference>
<evidence type="ECO:0008006" key="3">
    <source>
        <dbReference type="Google" id="ProtNLM"/>
    </source>
</evidence>
<dbReference type="EMBL" id="UOEJ01000196">
    <property type="protein sequence ID" value="VAW04658.1"/>
    <property type="molecule type" value="Genomic_DNA"/>
</dbReference>
<organism evidence="2">
    <name type="scientific">hydrothermal vent metagenome</name>
    <dbReference type="NCBI Taxonomy" id="652676"/>
    <lineage>
        <taxon>unclassified sequences</taxon>
        <taxon>metagenomes</taxon>
        <taxon>ecological metagenomes</taxon>
    </lineage>
</organism>
<keyword evidence="1" id="KW-0812">Transmembrane</keyword>
<name>A0A3B0SH35_9ZZZZ</name>
<feature type="transmembrane region" description="Helical" evidence="1">
    <location>
        <begin position="6"/>
        <end position="27"/>
    </location>
</feature>
<dbReference type="InterPro" id="IPR052205">
    <property type="entry name" value="FliO/MopB"/>
</dbReference>
<reference evidence="2" key="1">
    <citation type="submission" date="2018-06" db="EMBL/GenBank/DDBJ databases">
        <authorList>
            <person name="Zhirakovskaya E."/>
        </authorList>
    </citation>
    <scope>NUCLEOTIDE SEQUENCE</scope>
</reference>
<sequence length="106" mass="12179">MEVSAYFQFILALFFVLGLILLIAYGAKKFGMMARITINSAKSKERRLNIVEILPVDARRKLMLIRRDDVEHLIMLSAERDIVIERDIKSVAADKTIKRTDRTGIL</sequence>
<dbReference type="AlphaFoldDB" id="A0A3B0SH35"/>
<proteinExistence type="predicted"/>
<keyword evidence="1" id="KW-0472">Membrane</keyword>
<evidence type="ECO:0000313" key="2">
    <source>
        <dbReference type="EMBL" id="VAW04658.1"/>
    </source>
</evidence>
<accession>A0A3B0SH35</accession>
<keyword evidence="1" id="KW-1133">Transmembrane helix</keyword>